<feature type="region of interest" description="Disordered" evidence="1">
    <location>
        <begin position="1"/>
        <end position="20"/>
    </location>
</feature>
<accession>A0A511KJ42</accession>
<protein>
    <submittedName>
        <fullName evidence="2">Uncharacterized protein</fullName>
    </submittedName>
</protein>
<reference evidence="2 3" key="1">
    <citation type="submission" date="2019-07" db="EMBL/GenBank/DDBJ databases">
        <title>Rhodotorula toruloides NBRC10032 genome sequencing.</title>
        <authorList>
            <person name="Shida Y."/>
            <person name="Takaku H."/>
            <person name="Ogasawara W."/>
            <person name="Mori K."/>
        </authorList>
    </citation>
    <scope>NUCLEOTIDE SEQUENCE [LARGE SCALE GENOMIC DNA]</scope>
    <source>
        <strain evidence="2 3">NBRC10032</strain>
    </source>
</reference>
<evidence type="ECO:0000313" key="3">
    <source>
        <dbReference type="Proteomes" id="UP000321518"/>
    </source>
</evidence>
<dbReference type="AlphaFoldDB" id="A0A511KJ42"/>
<proteinExistence type="predicted"/>
<dbReference type="Proteomes" id="UP000321518">
    <property type="component" value="Unassembled WGS sequence"/>
</dbReference>
<comment type="caution">
    <text evidence="2">The sequence shown here is derived from an EMBL/GenBank/DDBJ whole genome shotgun (WGS) entry which is preliminary data.</text>
</comment>
<gene>
    <name evidence="2" type="ORF">Rt10032_c11g4419</name>
</gene>
<evidence type="ECO:0000256" key="1">
    <source>
        <dbReference type="SAM" id="MobiDB-lite"/>
    </source>
</evidence>
<evidence type="ECO:0000313" key="2">
    <source>
        <dbReference type="EMBL" id="GEM10402.1"/>
    </source>
</evidence>
<feature type="compositionally biased region" description="Basic and acidic residues" evidence="1">
    <location>
        <begin position="40"/>
        <end position="62"/>
    </location>
</feature>
<organism evidence="2 3">
    <name type="scientific">Rhodotorula toruloides</name>
    <name type="common">Yeast</name>
    <name type="synonym">Rhodosporidium toruloides</name>
    <dbReference type="NCBI Taxonomy" id="5286"/>
    <lineage>
        <taxon>Eukaryota</taxon>
        <taxon>Fungi</taxon>
        <taxon>Dikarya</taxon>
        <taxon>Basidiomycota</taxon>
        <taxon>Pucciniomycotina</taxon>
        <taxon>Microbotryomycetes</taxon>
        <taxon>Sporidiobolales</taxon>
        <taxon>Sporidiobolaceae</taxon>
        <taxon>Rhodotorula</taxon>
    </lineage>
</organism>
<feature type="region of interest" description="Disordered" evidence="1">
    <location>
        <begin position="40"/>
        <end position="64"/>
    </location>
</feature>
<dbReference type="EMBL" id="BJWK01000011">
    <property type="protein sequence ID" value="GEM10402.1"/>
    <property type="molecule type" value="Genomic_DNA"/>
</dbReference>
<name>A0A511KJ42_RHOTO</name>
<sequence length="98" mass="11521">MSDINLRPQDPADLDAPNSRAAWSDLHARVDEQGKRIVELEKENVKSRNGEKQRKQREERAHVSRHARLRWPVFSWNRLSGTRPKKSMRIPRHSCITT</sequence>